<comment type="subcellular location">
    <subcellularLocation>
        <location evidence="1">Virion</location>
    </subcellularLocation>
</comment>
<dbReference type="EMBL" id="MASI01000005">
    <property type="protein sequence ID" value="ODA66841.1"/>
    <property type="molecule type" value="Genomic_DNA"/>
</dbReference>
<dbReference type="NCBIfam" id="TIGR01554">
    <property type="entry name" value="major_cap_HK97"/>
    <property type="match status" value="1"/>
</dbReference>
<dbReference type="InterPro" id="IPR024455">
    <property type="entry name" value="Phage_capsid"/>
</dbReference>
<organism evidence="3 4">
    <name type="scientific">Methyloligella halotolerans</name>
    <dbReference type="NCBI Taxonomy" id="1177755"/>
    <lineage>
        <taxon>Bacteria</taxon>
        <taxon>Pseudomonadati</taxon>
        <taxon>Pseudomonadota</taxon>
        <taxon>Alphaproteobacteria</taxon>
        <taxon>Hyphomicrobiales</taxon>
        <taxon>Hyphomicrobiaceae</taxon>
        <taxon>Methyloligella</taxon>
    </lineage>
</organism>
<dbReference type="Pfam" id="PF05065">
    <property type="entry name" value="Phage_capsid"/>
    <property type="match status" value="1"/>
</dbReference>
<reference evidence="3 4" key="1">
    <citation type="submission" date="2016-07" db="EMBL/GenBank/DDBJ databases">
        <title>Draft genome sequence of Methyloligella halotolerans C2T (VKM B-2706T=CCUG 61687T=DSM 25045T), a halotolerant polyhydroxybutyrate accumulating methylotroph.</title>
        <authorList>
            <person name="Vasilenko O.V."/>
            <person name="Doronina N.V."/>
            <person name="Poroshina M.N."/>
            <person name="Tarlachkov S.V."/>
            <person name="Trotsenko Y.A."/>
        </authorList>
    </citation>
    <scope>NUCLEOTIDE SEQUENCE [LARGE SCALE GENOMIC DNA]</scope>
    <source>
        <strain evidence="3 4">VKM B-2706</strain>
    </source>
</reference>
<proteinExistence type="predicted"/>
<dbReference type="InterPro" id="IPR054612">
    <property type="entry name" value="Phage_capsid-like_C"/>
</dbReference>
<evidence type="ECO:0000313" key="3">
    <source>
        <dbReference type="EMBL" id="ODA66841.1"/>
    </source>
</evidence>
<keyword evidence="4" id="KW-1185">Reference proteome</keyword>
<dbReference type="Proteomes" id="UP000095087">
    <property type="component" value="Unassembled WGS sequence"/>
</dbReference>
<dbReference type="Gene3D" id="3.30.2320.10">
    <property type="entry name" value="hypothetical protein PF0899 domain"/>
    <property type="match status" value="1"/>
</dbReference>
<dbReference type="SUPFAM" id="SSF56563">
    <property type="entry name" value="Major capsid protein gp5"/>
    <property type="match status" value="1"/>
</dbReference>
<protein>
    <submittedName>
        <fullName evidence="3">Phage capsid family protein</fullName>
    </submittedName>
</protein>
<evidence type="ECO:0000256" key="1">
    <source>
        <dbReference type="ARBA" id="ARBA00004328"/>
    </source>
</evidence>
<accession>A0A1E2RX93</accession>
<name>A0A1E2RX93_9HYPH</name>
<dbReference type="STRING" id="1177755.A7A08_02138"/>
<evidence type="ECO:0000259" key="2">
    <source>
        <dbReference type="Pfam" id="PF05065"/>
    </source>
</evidence>
<evidence type="ECO:0000313" key="4">
    <source>
        <dbReference type="Proteomes" id="UP000095087"/>
    </source>
</evidence>
<dbReference type="PATRIC" id="fig|1177755.3.peg.2147"/>
<comment type="caution">
    <text evidence="3">The sequence shown here is derived from an EMBL/GenBank/DDBJ whole genome shotgun (WGS) entry which is preliminary data.</text>
</comment>
<gene>
    <name evidence="3" type="ORF">A7A08_02138</name>
</gene>
<dbReference type="AlphaFoldDB" id="A0A1E2RX93"/>
<feature type="domain" description="Phage capsid-like C-terminal" evidence="2">
    <location>
        <begin position="153"/>
        <end position="438"/>
    </location>
</feature>
<sequence>MRISDNEYPEAHEPGFEIKSGQGALYETKAGGSGDDVAVAFDEFMRTFETFKENNDERLRQIERNVSADVVTEEKLERINRALDAQKSAMDQLTLKASRPQLGGAGTDLSSPAVLQHKAAFHAYMRKGQTGNLHRLEEKALSVDLAGGDGSDGGYLVPPETEAAVIRGVKEISPIRAIAGNRTVSGSIYKKPFSITGPATGWVAETATRPETNSPTLDELAFPTMELYAMPSATQTLLDDSAVNIDEWLAEEIQIAFAEQEGTAFVLGDGNAKPRGFLDYTPVANGSWVWDKIGYIATGNDGTFDTADPSDDLIDLVYSLKSGYRANAHWVMNRATQAVIRKFKDEDGNYLWHPGEKAGAWPTLMNYPIAESEDMPDIGSDEFAIAFGDFKRGYLVVDRAGIRVLRDPYSAKPYVLFYTTKRVGGGVQDFDAIKLLKFGSS</sequence>
<dbReference type="Gene3D" id="3.30.2400.10">
    <property type="entry name" value="Major capsid protein gp5"/>
    <property type="match status" value="1"/>
</dbReference>